<organism evidence="3 4">
    <name type="scientific">Symbiodinium natans</name>
    <dbReference type="NCBI Taxonomy" id="878477"/>
    <lineage>
        <taxon>Eukaryota</taxon>
        <taxon>Sar</taxon>
        <taxon>Alveolata</taxon>
        <taxon>Dinophyceae</taxon>
        <taxon>Suessiales</taxon>
        <taxon>Symbiodiniaceae</taxon>
        <taxon>Symbiodinium</taxon>
    </lineage>
</organism>
<evidence type="ECO:0000256" key="2">
    <source>
        <dbReference type="ARBA" id="ARBA00022679"/>
    </source>
</evidence>
<dbReference type="Gene3D" id="3.40.50.150">
    <property type="entry name" value="Vaccinia Virus protein VP39"/>
    <property type="match status" value="1"/>
</dbReference>
<dbReference type="InterPro" id="IPR010286">
    <property type="entry name" value="METTL16/RlmF"/>
</dbReference>
<evidence type="ECO:0000256" key="1">
    <source>
        <dbReference type="ARBA" id="ARBA00022603"/>
    </source>
</evidence>
<dbReference type="SUPFAM" id="SSF53335">
    <property type="entry name" value="S-adenosyl-L-methionine-dependent methyltransferases"/>
    <property type="match status" value="1"/>
</dbReference>
<dbReference type="GO" id="GO:0070475">
    <property type="term" value="P:rRNA base methylation"/>
    <property type="evidence" value="ECO:0007669"/>
    <property type="project" value="TreeGrafter"/>
</dbReference>
<dbReference type="OrthoDB" id="514248at2759"/>
<dbReference type="AlphaFoldDB" id="A0A812IKF6"/>
<protein>
    <submittedName>
        <fullName evidence="3">RlmF protein</fullName>
    </submittedName>
</protein>
<accession>A0A812IKF6</accession>
<gene>
    <name evidence="3" type="primary">rlmF</name>
    <name evidence="3" type="ORF">SNAT2548_LOCUS4387</name>
</gene>
<dbReference type="Proteomes" id="UP000604046">
    <property type="component" value="Unassembled WGS sequence"/>
</dbReference>
<name>A0A812IKF6_9DINO</name>
<evidence type="ECO:0000313" key="3">
    <source>
        <dbReference type="EMBL" id="CAE7036146.1"/>
    </source>
</evidence>
<comment type="caution">
    <text evidence="3">The sequence shown here is derived from an EMBL/GenBank/DDBJ whole genome shotgun (WGS) entry which is preliminary data.</text>
</comment>
<sequence>MHPRNKHREYLDYRDLAARQVGLRRFVFENAWGGASIDYSNREALEELTRSLLAEFYSIQSWTLPRGYLCPPVPQRADYIHTVADLLNASLAAGTGDDGDARQATEATGPGILGLDIGTGASCIYSLLGLREYGWSFIASDVDEAALKNAEAVLAANGLSRQVCLRRQEDPRRILRGVLRRGESIAFTICNPPFHETLDHAHKAATTKWRRLSKGRQVSDAKNYQGQEVELCCEGGEVGFVLRLVEESARPRFQLACLWYSSLLSRQSSMKPIHQRLGELGAKRRRFEICQGRNVKWVIAWSFYSKHERAAKLLEMLEAGGKAGATGTKRTREAASEAADTLVSETACAKRSSVQGRKLDELHVGLGELSHAGVVRQNSTKPSVPSVNR</sequence>
<keyword evidence="4" id="KW-1185">Reference proteome</keyword>
<dbReference type="NCBIfam" id="NF008725">
    <property type="entry name" value="PRK11727.1"/>
    <property type="match status" value="1"/>
</dbReference>
<dbReference type="EMBL" id="CAJNDS010000269">
    <property type="protein sequence ID" value="CAE7036146.1"/>
    <property type="molecule type" value="Genomic_DNA"/>
</dbReference>
<keyword evidence="1" id="KW-0489">Methyltransferase</keyword>
<dbReference type="CDD" id="cd02440">
    <property type="entry name" value="AdoMet_MTases"/>
    <property type="match status" value="1"/>
</dbReference>
<keyword evidence="2" id="KW-0808">Transferase</keyword>
<proteinExistence type="predicted"/>
<dbReference type="InterPro" id="IPR029063">
    <property type="entry name" value="SAM-dependent_MTases_sf"/>
</dbReference>
<dbReference type="GO" id="GO:0008168">
    <property type="term" value="F:methyltransferase activity"/>
    <property type="evidence" value="ECO:0007669"/>
    <property type="project" value="UniProtKB-KW"/>
</dbReference>
<dbReference type="PANTHER" id="PTHR13393:SF0">
    <property type="entry name" value="RNA N6-ADENOSINE-METHYLTRANSFERASE METTL16"/>
    <property type="match status" value="1"/>
</dbReference>
<dbReference type="Pfam" id="PF05971">
    <property type="entry name" value="Methyltransf_10"/>
    <property type="match status" value="1"/>
</dbReference>
<dbReference type="PANTHER" id="PTHR13393">
    <property type="entry name" value="SAM-DEPENDENT METHYLTRANSFERASE"/>
    <property type="match status" value="1"/>
</dbReference>
<reference evidence="3" key="1">
    <citation type="submission" date="2021-02" db="EMBL/GenBank/DDBJ databases">
        <authorList>
            <person name="Dougan E. K."/>
            <person name="Rhodes N."/>
            <person name="Thang M."/>
            <person name="Chan C."/>
        </authorList>
    </citation>
    <scope>NUCLEOTIDE SEQUENCE</scope>
</reference>
<evidence type="ECO:0000313" key="4">
    <source>
        <dbReference type="Proteomes" id="UP000604046"/>
    </source>
</evidence>